<reference evidence="2" key="1">
    <citation type="submission" date="2022-10" db="EMBL/GenBank/DDBJ databases">
        <title>Roseovarius pelagicus sp. nov., isolated from Arctic seawater.</title>
        <authorList>
            <person name="Hong Y.W."/>
            <person name="Hwang C.Y."/>
        </authorList>
    </citation>
    <scope>NUCLEOTIDE SEQUENCE</scope>
    <source>
        <strain evidence="2">HL-MP18</strain>
    </source>
</reference>
<gene>
    <name evidence="2" type="ORF">N7U68_17355</name>
</gene>
<dbReference type="Proteomes" id="UP001064087">
    <property type="component" value="Chromosome"/>
</dbReference>
<evidence type="ECO:0000313" key="2">
    <source>
        <dbReference type="EMBL" id="UXX82831.1"/>
    </source>
</evidence>
<organism evidence="2 3">
    <name type="scientific">Roseovarius pelagicus</name>
    <dbReference type="NCBI Taxonomy" id="2980108"/>
    <lineage>
        <taxon>Bacteria</taxon>
        <taxon>Pseudomonadati</taxon>
        <taxon>Pseudomonadota</taxon>
        <taxon>Alphaproteobacteria</taxon>
        <taxon>Rhodobacterales</taxon>
        <taxon>Roseobacteraceae</taxon>
        <taxon>Roseovarius</taxon>
    </lineage>
</organism>
<dbReference type="RefSeq" id="WP_263047629.1">
    <property type="nucleotide sequence ID" value="NZ_CP106738.1"/>
</dbReference>
<dbReference type="InterPro" id="IPR050177">
    <property type="entry name" value="Lipid_A_modif_metabolic_enz"/>
</dbReference>
<name>A0ABY6D9M4_9RHOB</name>
<dbReference type="Pfam" id="PF01370">
    <property type="entry name" value="Epimerase"/>
    <property type="match status" value="1"/>
</dbReference>
<accession>A0ABY6D9M4</accession>
<dbReference type="PANTHER" id="PTHR43245:SF13">
    <property type="entry name" value="UDP-D-APIOSE_UDP-D-XYLOSE SYNTHASE 2"/>
    <property type="match status" value="1"/>
</dbReference>
<dbReference type="Gene3D" id="3.90.25.10">
    <property type="entry name" value="UDP-galactose 4-epimerase, domain 1"/>
    <property type="match status" value="1"/>
</dbReference>
<dbReference type="PANTHER" id="PTHR43245">
    <property type="entry name" value="BIFUNCTIONAL POLYMYXIN RESISTANCE PROTEIN ARNA"/>
    <property type="match status" value="1"/>
</dbReference>
<protein>
    <submittedName>
        <fullName evidence="2">NAD(P)-dependent oxidoreductase</fullName>
    </submittedName>
</protein>
<dbReference type="EMBL" id="CP106738">
    <property type="protein sequence ID" value="UXX82831.1"/>
    <property type="molecule type" value="Genomic_DNA"/>
</dbReference>
<evidence type="ECO:0000259" key="1">
    <source>
        <dbReference type="Pfam" id="PF01370"/>
    </source>
</evidence>
<dbReference type="InterPro" id="IPR001509">
    <property type="entry name" value="Epimerase_deHydtase"/>
</dbReference>
<sequence length="279" mass="30022">MAILLTGATGFVGRHILAQLQRRGHGVTIVARPGWQERIAFEPELTQAVETDDLFAQDADWWRGVLAEGDLVIHAAWYAEPGAYLTSGKNLDCLSGTLALAKGATAAGVGRVVGLGTCIEYEMAEHPLSSDAPLTPTTPYAAAKLSAFHTLQQWFGQEGVSFLWCRLFHLYGPGEHAKRLVPFLHDRLKAGAAVELTSGTQIRDFIDVETAARRIVDGALSDVQGAANICTGQGRTVRALAEEIADQYGRRDLLRFGARADNLVDPPCIVGVPTEFGAD</sequence>
<dbReference type="SUPFAM" id="SSF51735">
    <property type="entry name" value="NAD(P)-binding Rossmann-fold domains"/>
    <property type="match status" value="1"/>
</dbReference>
<proteinExistence type="predicted"/>
<evidence type="ECO:0000313" key="3">
    <source>
        <dbReference type="Proteomes" id="UP001064087"/>
    </source>
</evidence>
<feature type="domain" description="NAD-dependent epimerase/dehydratase" evidence="1">
    <location>
        <begin position="3"/>
        <end position="215"/>
    </location>
</feature>
<keyword evidence="3" id="KW-1185">Reference proteome</keyword>
<dbReference type="InterPro" id="IPR036291">
    <property type="entry name" value="NAD(P)-bd_dom_sf"/>
</dbReference>
<dbReference type="Gene3D" id="3.40.50.720">
    <property type="entry name" value="NAD(P)-binding Rossmann-like Domain"/>
    <property type="match status" value="1"/>
</dbReference>